<dbReference type="InterPro" id="IPR000595">
    <property type="entry name" value="cNMP-bd_dom"/>
</dbReference>
<feature type="compositionally biased region" description="Polar residues" evidence="5">
    <location>
        <begin position="30"/>
        <end position="57"/>
    </location>
</feature>
<feature type="domain" description="Cyclic nucleotide-binding" evidence="7">
    <location>
        <begin position="493"/>
        <end position="662"/>
    </location>
</feature>
<keyword evidence="4" id="KW-0142">cGMP-binding</keyword>
<name>A0AAW1Q9U3_9CHLO</name>
<evidence type="ECO:0000256" key="3">
    <source>
        <dbReference type="ARBA" id="ARBA00022840"/>
    </source>
</evidence>
<protein>
    <submittedName>
        <fullName evidence="8">Uncharacterized protein</fullName>
    </submittedName>
</protein>
<dbReference type="PROSITE" id="PS50011">
    <property type="entry name" value="PROTEIN_KINASE_DOM"/>
    <property type="match status" value="1"/>
</dbReference>
<dbReference type="InterPro" id="IPR011009">
    <property type="entry name" value="Kinase-like_dom_sf"/>
</dbReference>
<feature type="compositionally biased region" description="Basic and acidic residues" evidence="5">
    <location>
        <begin position="10"/>
        <end position="22"/>
    </location>
</feature>
<dbReference type="GO" id="GO:0035556">
    <property type="term" value="P:intracellular signal transduction"/>
    <property type="evidence" value="ECO:0007669"/>
    <property type="project" value="TreeGrafter"/>
</dbReference>
<evidence type="ECO:0000259" key="7">
    <source>
        <dbReference type="PROSITE" id="PS50042"/>
    </source>
</evidence>
<dbReference type="SUPFAM" id="SSF51206">
    <property type="entry name" value="cAMP-binding domain-like"/>
    <property type="match status" value="1"/>
</dbReference>
<evidence type="ECO:0000256" key="1">
    <source>
        <dbReference type="ARBA" id="ARBA00022535"/>
    </source>
</evidence>
<reference evidence="8 9" key="1">
    <citation type="journal article" date="2024" name="Nat. Commun.">
        <title>Phylogenomics reveals the evolutionary origins of lichenization in chlorophyte algae.</title>
        <authorList>
            <person name="Puginier C."/>
            <person name="Libourel C."/>
            <person name="Otte J."/>
            <person name="Skaloud P."/>
            <person name="Haon M."/>
            <person name="Grisel S."/>
            <person name="Petersen M."/>
            <person name="Berrin J.G."/>
            <person name="Delaux P.M."/>
            <person name="Dal Grande F."/>
            <person name="Keller J."/>
        </authorList>
    </citation>
    <scope>NUCLEOTIDE SEQUENCE [LARGE SCALE GENOMIC DNA]</scope>
    <source>
        <strain evidence="8 9">SAG 2145</strain>
    </source>
</reference>
<dbReference type="AlphaFoldDB" id="A0AAW1Q9U3"/>
<dbReference type="PANTHER" id="PTHR24346:SF77">
    <property type="entry name" value="SERINE THREONINE PROTEIN KINASE"/>
    <property type="match status" value="1"/>
</dbReference>
<evidence type="ECO:0000256" key="2">
    <source>
        <dbReference type="ARBA" id="ARBA00022741"/>
    </source>
</evidence>
<dbReference type="EMBL" id="JALJOS010000052">
    <property type="protein sequence ID" value="KAK9818934.1"/>
    <property type="molecule type" value="Genomic_DNA"/>
</dbReference>
<keyword evidence="9" id="KW-1185">Reference proteome</keyword>
<evidence type="ECO:0000313" key="9">
    <source>
        <dbReference type="Proteomes" id="UP001438707"/>
    </source>
</evidence>
<dbReference type="GO" id="GO:0005737">
    <property type="term" value="C:cytoplasm"/>
    <property type="evidence" value="ECO:0007669"/>
    <property type="project" value="TreeGrafter"/>
</dbReference>
<dbReference type="Gene3D" id="1.10.510.10">
    <property type="entry name" value="Transferase(Phosphotransferase) domain 1"/>
    <property type="match status" value="1"/>
</dbReference>
<evidence type="ECO:0000259" key="6">
    <source>
        <dbReference type="PROSITE" id="PS50011"/>
    </source>
</evidence>
<feature type="region of interest" description="Disordered" evidence="5">
    <location>
        <begin position="535"/>
        <end position="558"/>
    </location>
</feature>
<comment type="caution">
    <text evidence="8">The sequence shown here is derived from an EMBL/GenBank/DDBJ whole genome shotgun (WGS) entry which is preliminary data.</text>
</comment>
<dbReference type="Gene3D" id="2.60.120.10">
    <property type="entry name" value="Jelly Rolls"/>
    <property type="match status" value="1"/>
</dbReference>
<organism evidence="8 9">
    <name type="scientific">Apatococcus lobatus</name>
    <dbReference type="NCBI Taxonomy" id="904363"/>
    <lineage>
        <taxon>Eukaryota</taxon>
        <taxon>Viridiplantae</taxon>
        <taxon>Chlorophyta</taxon>
        <taxon>core chlorophytes</taxon>
        <taxon>Trebouxiophyceae</taxon>
        <taxon>Chlorellales</taxon>
        <taxon>Chlorellaceae</taxon>
        <taxon>Apatococcus</taxon>
    </lineage>
</organism>
<dbReference type="SMART" id="SM00220">
    <property type="entry name" value="S_TKc"/>
    <property type="match status" value="1"/>
</dbReference>
<evidence type="ECO:0000256" key="5">
    <source>
        <dbReference type="SAM" id="MobiDB-lite"/>
    </source>
</evidence>
<evidence type="ECO:0000313" key="8">
    <source>
        <dbReference type="EMBL" id="KAK9818934.1"/>
    </source>
</evidence>
<feature type="region of interest" description="Disordered" evidence="5">
    <location>
        <begin position="1"/>
        <end position="134"/>
    </location>
</feature>
<keyword evidence="3" id="KW-0067">ATP-binding</keyword>
<dbReference type="Proteomes" id="UP001438707">
    <property type="component" value="Unassembled WGS sequence"/>
</dbReference>
<dbReference type="PROSITE" id="PS00108">
    <property type="entry name" value="PROTEIN_KINASE_ST"/>
    <property type="match status" value="1"/>
</dbReference>
<dbReference type="PANTHER" id="PTHR24346">
    <property type="entry name" value="MAP/MICROTUBULE AFFINITY-REGULATING KINASE"/>
    <property type="match status" value="1"/>
</dbReference>
<feature type="region of interest" description="Disordered" evidence="5">
    <location>
        <begin position="688"/>
        <end position="717"/>
    </location>
</feature>
<dbReference type="InterPro" id="IPR018488">
    <property type="entry name" value="cNMP-bd_CS"/>
</dbReference>
<feature type="compositionally biased region" description="Polar residues" evidence="5">
    <location>
        <begin position="107"/>
        <end position="124"/>
    </location>
</feature>
<dbReference type="GO" id="GO:0004674">
    <property type="term" value="F:protein serine/threonine kinase activity"/>
    <property type="evidence" value="ECO:0007669"/>
    <property type="project" value="TreeGrafter"/>
</dbReference>
<feature type="domain" description="Protein kinase" evidence="6">
    <location>
        <begin position="172"/>
        <end position="440"/>
    </location>
</feature>
<sequence length="717" mass="80358">MGCTFSSQKQRGEEPSTYHKADPGNGNKEWITNPSAETAQLKKQSSASGSQRHSNGVNAGDLHHSSSRKRYSTPAPTQSEKLSAERVTEGAESAGDEASDWDRFSSGDFSDSEPNAAPASQTGPPSGYVTSRARNKETSLFGLTDKKARMSLRETGSLKLAKLGGCTFVNQYVVIKYLGRGACGRVFLCMDMGDNRLYAVKIVKKMDLERSSKTHRRRRNPIDDLRREVSIMRQLRHRNIVSLQEVVDDPSGNKMLLVMDYMEGGPVMTREALERGRRIAEPLALQYFRDMCKALDYLHYNKVVHGDLKPENVLMSARGNVTLSDFGCSKVIISGNEYLERCNGTPAFLAPEMMKPHSRYRGRPTDIYALGACLYTFVFGRIPFNAPNVFKLFQVVQHEPLKFPEDVHVSYELRDLLLRMLAKDPKQRLTLRQVMRHPWVTRRNAWPLRTVREMLLHGEDPSAPPVLPDLMSTYNVLDIPRQDHLLEVLKPGLQERSYQDQEYLIRQGEQGTYMLYIMQGQVEVLLRLPSHTHRARRHGGDDVDDSMSQAGSTASTVPTVHHSTMAEVIGDDLPPALLEGASKAKDFTETLARGPRESLVALRTEGQFVGEMGLFTTACIRCASVRAKGPVTVKVISGDRLQDCIDRNPEARQQVQEMVWMKQSENMVLEAMTRLSTVHDALEEMLRSDSRGGQPGLGSQHPPPHSMHSSSFGARRF</sequence>
<dbReference type="InterPro" id="IPR014710">
    <property type="entry name" value="RmlC-like_jellyroll"/>
</dbReference>
<evidence type="ECO:0000256" key="4">
    <source>
        <dbReference type="ARBA" id="ARBA00022992"/>
    </source>
</evidence>
<dbReference type="InterPro" id="IPR000719">
    <property type="entry name" value="Prot_kinase_dom"/>
</dbReference>
<dbReference type="CDD" id="cd14008">
    <property type="entry name" value="STKc_LKB1_CaMKK"/>
    <property type="match status" value="1"/>
</dbReference>
<feature type="compositionally biased region" description="Polar residues" evidence="5">
    <location>
        <begin position="546"/>
        <end position="558"/>
    </location>
</feature>
<gene>
    <name evidence="8" type="ORF">WJX74_002949</name>
</gene>
<dbReference type="CDD" id="cd00038">
    <property type="entry name" value="CAP_ED"/>
    <property type="match status" value="1"/>
</dbReference>
<keyword evidence="2" id="KW-0547">Nucleotide-binding</keyword>
<accession>A0AAW1Q9U3</accession>
<dbReference type="SUPFAM" id="SSF56112">
    <property type="entry name" value="Protein kinase-like (PK-like)"/>
    <property type="match status" value="1"/>
</dbReference>
<dbReference type="Pfam" id="PF00069">
    <property type="entry name" value="Pkinase"/>
    <property type="match status" value="1"/>
</dbReference>
<dbReference type="PROSITE" id="PS00888">
    <property type="entry name" value="CNMP_BINDING_1"/>
    <property type="match status" value="1"/>
</dbReference>
<proteinExistence type="predicted"/>
<dbReference type="InterPro" id="IPR018490">
    <property type="entry name" value="cNMP-bd_dom_sf"/>
</dbReference>
<dbReference type="InterPro" id="IPR008271">
    <property type="entry name" value="Ser/Thr_kinase_AS"/>
</dbReference>
<keyword evidence="1" id="KW-0140">cGMP</keyword>
<dbReference type="PROSITE" id="PS50042">
    <property type="entry name" value="CNMP_BINDING_3"/>
    <property type="match status" value="1"/>
</dbReference>
<dbReference type="GO" id="GO:0030553">
    <property type="term" value="F:cGMP binding"/>
    <property type="evidence" value="ECO:0007669"/>
    <property type="project" value="UniProtKB-KW"/>
</dbReference>
<dbReference type="Pfam" id="PF00027">
    <property type="entry name" value="cNMP_binding"/>
    <property type="match status" value="1"/>
</dbReference>
<dbReference type="GO" id="GO:0005524">
    <property type="term" value="F:ATP binding"/>
    <property type="evidence" value="ECO:0007669"/>
    <property type="project" value="UniProtKB-KW"/>
</dbReference>
<dbReference type="FunFam" id="1.10.510.10:FF:000571">
    <property type="entry name" value="Maternal embryonic leucine zipper kinase"/>
    <property type="match status" value="1"/>
</dbReference>